<keyword evidence="1" id="KW-1133">Transmembrane helix</keyword>
<dbReference type="RefSeq" id="WP_017096226.1">
    <property type="nucleotide sequence ID" value="NZ_JBFRME010000015.1"/>
</dbReference>
<comment type="caution">
    <text evidence="2">The sequence shown here is derived from an EMBL/GenBank/DDBJ whole genome shotgun (WGS) entry which is preliminary data.</text>
</comment>
<feature type="transmembrane region" description="Helical" evidence="1">
    <location>
        <begin position="64"/>
        <end position="83"/>
    </location>
</feature>
<protein>
    <submittedName>
        <fullName evidence="2">Uncharacterized protein</fullName>
    </submittedName>
</protein>
<evidence type="ECO:0000313" key="2">
    <source>
        <dbReference type="EMBL" id="MEZ8054603.1"/>
    </source>
</evidence>
<feature type="transmembrane region" description="Helical" evidence="1">
    <location>
        <begin position="95"/>
        <end position="115"/>
    </location>
</feature>
<reference evidence="2 3" key="1">
    <citation type="submission" date="2024-06" db="EMBL/GenBank/DDBJ databases">
        <authorList>
            <person name="Steensen K."/>
            <person name="Seneca J."/>
            <person name="Bartlau N."/>
            <person name="Yu A.X."/>
            <person name="Polz M.F."/>
        </authorList>
    </citation>
    <scope>NUCLEOTIDE SEQUENCE [LARGE SCALE GENOMIC DNA]</scope>
    <source>
        <strain evidence="2 3">1F9</strain>
    </source>
</reference>
<feature type="transmembrane region" description="Helical" evidence="1">
    <location>
        <begin position="39"/>
        <end position="58"/>
    </location>
</feature>
<keyword evidence="1" id="KW-0812">Transmembrane</keyword>
<sequence length="119" mass="13738">MSDYQLTVISQVWVLLAFYPMVSYLYYLNSRSIAQSAHGLLSLVGFFYAVVACEFTQFDPLYYWYWPIGLFFVLSLLSTIYSFKAFKGKKLVHLIHVVTILSNVLTSFVSLMAVAHDWI</sequence>
<dbReference type="EMBL" id="JBGOOL010000046">
    <property type="protein sequence ID" value="MEZ8054603.1"/>
    <property type="molecule type" value="Genomic_DNA"/>
</dbReference>
<feature type="transmembrane region" description="Helical" evidence="1">
    <location>
        <begin position="6"/>
        <end position="27"/>
    </location>
</feature>
<keyword evidence="3" id="KW-1185">Reference proteome</keyword>
<accession>A0ABV4KS81</accession>
<proteinExistence type="predicted"/>
<dbReference type="Proteomes" id="UP001569175">
    <property type="component" value="Unassembled WGS sequence"/>
</dbReference>
<evidence type="ECO:0000256" key="1">
    <source>
        <dbReference type="SAM" id="Phobius"/>
    </source>
</evidence>
<organism evidence="2 3">
    <name type="scientific">Vibrio atlanticus</name>
    <dbReference type="NCBI Taxonomy" id="693153"/>
    <lineage>
        <taxon>Bacteria</taxon>
        <taxon>Pseudomonadati</taxon>
        <taxon>Pseudomonadota</taxon>
        <taxon>Gammaproteobacteria</taxon>
        <taxon>Vibrionales</taxon>
        <taxon>Vibrionaceae</taxon>
        <taxon>Vibrio</taxon>
    </lineage>
</organism>
<name>A0ABV4KS81_9VIBR</name>
<keyword evidence="1" id="KW-0472">Membrane</keyword>
<gene>
    <name evidence="2" type="ORF">ACED57_15785</name>
</gene>
<evidence type="ECO:0000313" key="3">
    <source>
        <dbReference type="Proteomes" id="UP001569175"/>
    </source>
</evidence>